<dbReference type="VEuPathDB" id="CryptoDB:ChTU502y2012_419g0215"/>
<evidence type="ECO:0000259" key="1">
    <source>
        <dbReference type="PROSITE" id="PS51746"/>
    </source>
</evidence>
<name>A0A0S4THX0_CRYHO</name>
<dbReference type="PROSITE" id="PS51746">
    <property type="entry name" value="PPM_2"/>
    <property type="match status" value="1"/>
</dbReference>
<reference evidence="3 4" key="1">
    <citation type="submission" date="2014-11" db="EMBL/GenBank/DDBJ databases">
        <title>Comparative genomic analysis of Cryptosporidium hominis reveals occurrence of genetic recombination in virulent subtypes.</title>
        <authorList>
            <person name="Guo Y."/>
            <person name="Tang K."/>
            <person name="Frace M."/>
            <person name="Li N."/>
            <person name="Roellig D.M."/>
            <person name="Sammons S."/>
            <person name="Knipe K."/>
            <person name="Rowe L."/>
            <person name="Feng Y."/>
            <person name="Xiao L."/>
        </authorList>
    </citation>
    <scope>NUCLEOTIDE SEQUENCE [LARGE SCALE GENOMIC DNA]</scope>
    <source>
        <strain evidence="3">30976</strain>
    </source>
</reference>
<dbReference type="SUPFAM" id="SSF81606">
    <property type="entry name" value="PP2C-like"/>
    <property type="match status" value="1"/>
</dbReference>
<dbReference type="PANTHER" id="PTHR13832">
    <property type="entry name" value="PROTEIN PHOSPHATASE 2C"/>
    <property type="match status" value="1"/>
</dbReference>
<dbReference type="InterPro" id="IPR001932">
    <property type="entry name" value="PPM-type_phosphatase-like_dom"/>
</dbReference>
<dbReference type="EMBL" id="LN877952">
    <property type="protein sequence ID" value="CUV06473.1"/>
    <property type="molecule type" value="Genomic_DNA"/>
</dbReference>
<protein>
    <submittedName>
        <fullName evidence="3">PP2Cc like protein phosphatase</fullName>
    </submittedName>
</protein>
<dbReference type="VEuPathDB" id="CryptoDB:CHUDEA6_440"/>
<sequence length="533" mass="61935">MKFKIFTKSRSNSRIHTPKLIEESFFDIYKDDLFKNQLITINAVLESDDDFFEEDEEEDIYYNNDYNLEENSKDLWIKLNELKIEECTEDDLNENKLISKEIQDNNNNDLTRNKKKDDFLEYKELLDKINPEFETSIVKLNEEDEINQLRTSIFKKLDILENEVMKIRNQNVIPTTMKSELHHSNIDINVQDILSNIGKQFIDGLNNIIETGHSKIFKKYSLKLNDIKGIINEYNQNEMNKIINQIENQSELLKNNNNDNIITYETLNNVFQYDTPIKGIGYWYEQGMNNTMDDRWFISKLSSGSFFGILDGYNGSYITSQLENIIVTELDTNLDNEICLNKNNLAKIFLKTILTIDKKILVNSPKESLNVGSGLISCFIFYSKTDDQYVLFSCNLGNCKGFLSRNNEIIKFHNENFINSNNNENVVNSAIGFGFYKPPLKNKFEVDNVPQVISIDLFSDSDKFIIIATDSIWQVFQEEELNDMATCILNEIYSKYPTLNKQIISTIISHSIVTESLLRGVTDNQICMVVLLN</sequence>
<proteinExistence type="predicted"/>
<evidence type="ECO:0000313" key="2">
    <source>
        <dbReference type="EMBL" id="CUV06473.1"/>
    </source>
</evidence>
<accession>A0A0S4THX0</accession>
<feature type="domain" description="PPM-type phosphatase" evidence="1">
    <location>
        <begin position="279"/>
        <end position="532"/>
    </location>
</feature>
<dbReference type="PANTHER" id="PTHR13832:SF827">
    <property type="entry name" value="PROTEIN PHOSPHATASE 1L"/>
    <property type="match status" value="1"/>
</dbReference>
<dbReference type="GO" id="GO:0004722">
    <property type="term" value="F:protein serine/threonine phosphatase activity"/>
    <property type="evidence" value="ECO:0007669"/>
    <property type="project" value="InterPro"/>
</dbReference>
<gene>
    <name evidence="2" type="ORF">CHUDEA6_440</name>
    <name evidence="3" type="ORF">GY17_00000044</name>
</gene>
<dbReference type="AlphaFoldDB" id="A0A0S4THX0"/>
<dbReference type="Proteomes" id="UP001429100">
    <property type="component" value="Unassembled WGS sequence"/>
</dbReference>
<reference evidence="3 4" key="3">
    <citation type="submission" date="2017-10" db="EMBL/GenBank/DDBJ databases">
        <title>Consistent, comparative and evidence-based genome annotation and re-annotation for the closely-related species, Cryptosporidium parvum, C. hominis and C. tyzzeri.</title>
        <authorList>
            <person name="Baptista R.P."/>
            <person name="Li Y."/>
            <person name="Sateriale A."/>
            <person name="Striepen B."/>
            <person name="Kissinger J.C."/>
        </authorList>
    </citation>
    <scope>NUCLEOTIDE SEQUENCE [LARGE SCALE GENOMIC DNA]</scope>
    <source>
        <strain evidence="3">30976</strain>
    </source>
</reference>
<dbReference type="InterPro" id="IPR015655">
    <property type="entry name" value="PP2C"/>
</dbReference>
<evidence type="ECO:0000313" key="4">
    <source>
        <dbReference type="Proteomes" id="UP001429100"/>
    </source>
</evidence>
<dbReference type="EMBL" id="JTAI01000007">
    <property type="protein sequence ID" value="PPS97413.1"/>
    <property type="molecule type" value="Genomic_DNA"/>
</dbReference>
<organism evidence="2">
    <name type="scientific">Cryptosporidium hominis</name>
    <dbReference type="NCBI Taxonomy" id="237895"/>
    <lineage>
        <taxon>Eukaryota</taxon>
        <taxon>Sar</taxon>
        <taxon>Alveolata</taxon>
        <taxon>Apicomplexa</taxon>
        <taxon>Conoidasida</taxon>
        <taxon>Coccidia</taxon>
        <taxon>Eucoccidiorida</taxon>
        <taxon>Eimeriorina</taxon>
        <taxon>Cryptosporidiidae</taxon>
        <taxon>Cryptosporidium</taxon>
    </lineage>
</organism>
<dbReference type="VEuPathDB" id="CryptoDB:GY17_00000044"/>
<dbReference type="InterPro" id="IPR036457">
    <property type="entry name" value="PPM-type-like_dom_sf"/>
</dbReference>
<evidence type="ECO:0000313" key="3">
    <source>
        <dbReference type="EMBL" id="PPS97413.1"/>
    </source>
</evidence>
<reference evidence="2" key="2">
    <citation type="submission" date="2015-08" db="EMBL/GenBank/DDBJ databases">
        <authorList>
            <person name="Babu N.S."/>
            <person name="Beckwith C.J."/>
            <person name="Beseler K.G."/>
            <person name="Brison A."/>
            <person name="Carone J.V."/>
            <person name="Caskin T.P."/>
            <person name="Diamond M."/>
            <person name="Durham M.E."/>
            <person name="Foxe J.M."/>
            <person name="Go M."/>
            <person name="Henderson B.A."/>
            <person name="Jones I.B."/>
            <person name="McGettigan J.A."/>
            <person name="Micheletti S.J."/>
            <person name="Nasrallah M.E."/>
            <person name="Ortiz D."/>
            <person name="Piller C.R."/>
            <person name="Privatt S.R."/>
            <person name="Schneider S.L."/>
            <person name="Sharp S."/>
            <person name="Smith T.C."/>
            <person name="Stanton J.D."/>
            <person name="Ullery H.E."/>
            <person name="Wilson R.J."/>
            <person name="Serrano M.G."/>
            <person name="Buck G."/>
            <person name="Lee V."/>
            <person name="Wang Y."/>
            <person name="Carvalho R."/>
            <person name="Voegtly L."/>
            <person name="Shi R."/>
            <person name="Duckworth R."/>
            <person name="Johnson A."/>
            <person name="Loviza R."/>
            <person name="Walstead R."/>
            <person name="Shah Z."/>
            <person name="Kiflezghi M."/>
            <person name="Wade K."/>
            <person name="Ball S.L."/>
            <person name="Bradley K.W."/>
            <person name="Asai D.J."/>
            <person name="Bowman C.A."/>
            <person name="Russell D.A."/>
            <person name="Pope W.H."/>
            <person name="Jacobs-Sera D."/>
            <person name="Hendrix R.W."/>
            <person name="Hatfull G.F."/>
        </authorList>
    </citation>
    <scope>NUCLEOTIDE SEQUENCE [LARGE SCALE GENOMIC DNA]</scope>
</reference>
<dbReference type="Pfam" id="PF00481">
    <property type="entry name" value="PP2C"/>
    <property type="match status" value="2"/>
</dbReference>
<dbReference type="SMART" id="SM00332">
    <property type="entry name" value="PP2Cc"/>
    <property type="match status" value="1"/>
</dbReference>
<keyword evidence="4" id="KW-1185">Reference proteome</keyword>
<dbReference type="OrthoDB" id="343114at2759"/>
<dbReference type="Gene3D" id="3.60.40.10">
    <property type="entry name" value="PPM-type phosphatase domain"/>
    <property type="match status" value="1"/>
</dbReference>
<dbReference type="Proteomes" id="UP000199752">
    <property type="component" value="Chromosome 6"/>
</dbReference>